<dbReference type="Pfam" id="PF10503">
    <property type="entry name" value="Esterase_PHB"/>
    <property type="match status" value="1"/>
</dbReference>
<keyword evidence="13" id="KW-1185">Reference proteome</keyword>
<comment type="caution">
    <text evidence="12">The sequence shown here is derived from an EMBL/GenBank/DDBJ whole genome shotgun (WGS) entry which is preliminary data.</text>
</comment>
<proteinExistence type="inferred from homology"/>
<dbReference type="AlphaFoldDB" id="A0AA40F6H2"/>
<dbReference type="PANTHER" id="PTHR38050">
    <property type="match status" value="1"/>
</dbReference>
<feature type="signal peptide" evidence="11">
    <location>
        <begin position="1"/>
        <end position="16"/>
    </location>
</feature>
<comment type="catalytic activity">
    <reaction evidence="10 11">
        <text>feruloyl-polysaccharide + H2O = ferulate + polysaccharide.</text>
        <dbReference type="EC" id="3.1.1.73"/>
    </reaction>
</comment>
<name>A0AA40F6H2_9PEZI</name>
<comment type="similarity">
    <text evidence="2 11">Belongs to the faeC family.</text>
</comment>
<evidence type="ECO:0000256" key="1">
    <source>
        <dbReference type="ARBA" id="ARBA00004613"/>
    </source>
</evidence>
<comment type="function">
    <text evidence="9 11">Involved in degradation of plant cell walls. Hydrolyzes the feruloyl-arabinose ester bond in arabinoxylans, and the feruloyl-galactose ester bond in pectin. Active against paranitrophenyl-acetate, methyl ferulate and wheat arabinoxylan.</text>
</comment>
<evidence type="ECO:0000256" key="7">
    <source>
        <dbReference type="ARBA" id="ARBA00023277"/>
    </source>
</evidence>
<dbReference type="EC" id="3.1.1.73" evidence="11"/>
<reference evidence="12" key="1">
    <citation type="submission" date="2023-06" db="EMBL/GenBank/DDBJ databases">
        <title>Genome-scale phylogeny and comparative genomics of the fungal order Sordariales.</title>
        <authorList>
            <consortium name="Lawrence Berkeley National Laboratory"/>
            <person name="Hensen N."/>
            <person name="Bonometti L."/>
            <person name="Westerberg I."/>
            <person name="Brannstrom I.O."/>
            <person name="Guillou S."/>
            <person name="Cros-Aarteil S."/>
            <person name="Calhoun S."/>
            <person name="Haridas S."/>
            <person name="Kuo A."/>
            <person name="Mondo S."/>
            <person name="Pangilinan J."/>
            <person name="Riley R."/>
            <person name="LaButti K."/>
            <person name="Andreopoulos B."/>
            <person name="Lipzen A."/>
            <person name="Chen C."/>
            <person name="Yanf M."/>
            <person name="Daum C."/>
            <person name="Ng V."/>
            <person name="Clum A."/>
            <person name="Steindorff A."/>
            <person name="Ohm R."/>
            <person name="Martin F."/>
            <person name="Silar P."/>
            <person name="Natvig D."/>
            <person name="Lalanne C."/>
            <person name="Gautier V."/>
            <person name="Ament-velasquez S.L."/>
            <person name="Kruys A."/>
            <person name="Hutchinson M.I."/>
            <person name="Powell A.J."/>
            <person name="Barry K."/>
            <person name="Miller A.N."/>
            <person name="Grigoriev I.V."/>
            <person name="Debuchy R."/>
            <person name="Gladieux P."/>
            <person name="Thoren M.H."/>
            <person name="Johannesson H."/>
        </authorList>
    </citation>
    <scope>NUCLEOTIDE SEQUENCE</scope>
    <source>
        <strain evidence="12">SMH3187-1</strain>
    </source>
</reference>
<evidence type="ECO:0000256" key="10">
    <source>
        <dbReference type="ARBA" id="ARBA00034075"/>
    </source>
</evidence>
<evidence type="ECO:0000313" key="12">
    <source>
        <dbReference type="EMBL" id="KAK0751961.1"/>
    </source>
</evidence>
<dbReference type="GO" id="GO:0030600">
    <property type="term" value="F:feruloyl esterase activity"/>
    <property type="evidence" value="ECO:0007669"/>
    <property type="project" value="UniProtKB-UniRule"/>
</dbReference>
<dbReference type="SUPFAM" id="SSF53474">
    <property type="entry name" value="alpha/beta-Hydrolases"/>
    <property type="match status" value="1"/>
</dbReference>
<dbReference type="InterPro" id="IPR029058">
    <property type="entry name" value="AB_hydrolase_fold"/>
</dbReference>
<gene>
    <name evidence="12" type="ORF">B0T18DRAFT_320037</name>
</gene>
<keyword evidence="4 11" id="KW-0858">Xylan degradation</keyword>
<accession>A0AA40F6H2</accession>
<feature type="chain" id="PRO_5041480325" description="Feruloyl esterase C" evidence="11">
    <location>
        <begin position="17"/>
        <end position="287"/>
    </location>
</feature>
<evidence type="ECO:0000256" key="9">
    <source>
        <dbReference type="ARBA" id="ARBA00025250"/>
    </source>
</evidence>
<dbReference type="GO" id="GO:0005576">
    <property type="term" value="C:extracellular region"/>
    <property type="evidence" value="ECO:0007669"/>
    <property type="project" value="UniProtKB-SubCell"/>
</dbReference>
<dbReference type="GO" id="GO:0045493">
    <property type="term" value="P:xylan catabolic process"/>
    <property type="evidence" value="ECO:0007669"/>
    <property type="project" value="UniProtKB-UniRule"/>
</dbReference>
<evidence type="ECO:0000256" key="11">
    <source>
        <dbReference type="RuleBase" id="RU367094"/>
    </source>
</evidence>
<evidence type="ECO:0000256" key="8">
    <source>
        <dbReference type="ARBA" id="ARBA00023326"/>
    </source>
</evidence>
<dbReference type="PANTHER" id="PTHR38050:SF1">
    <property type="entry name" value="FERULOYL ESTERASE C"/>
    <property type="match status" value="1"/>
</dbReference>
<evidence type="ECO:0000256" key="3">
    <source>
        <dbReference type="ARBA" id="ARBA00022525"/>
    </source>
</evidence>
<comment type="subcellular location">
    <subcellularLocation>
        <location evidence="1 11">Secreted</location>
    </subcellularLocation>
</comment>
<dbReference type="InterPro" id="IPR043595">
    <property type="entry name" value="FaeB/C/D"/>
</dbReference>
<sequence>MGWKTILTLALPFVSALTPSKGCTKTTAPAIASGNQTLTVNAKSRWYLLNPPKSYSAAVPHRLVFTLHAMGGNADQVRAGTGGYLPWYGFPALDVASEATNNTIYVSPNGLNAGWANTGGEDVTLITTIRSQILADYCVDEDLVFSVGFSYGASMSWALACGAPGLFRAVGLQSGGAMSGCAGGALKQPTAMYGQHGVDGDLNIASARGIRDQFVKMNGCAAPTGDEAVVLEKGSGTHKKVEYKGCQAGFPVTWIEYDGGHTPQPKDKGAAATWAGEEVWKFFAQFK</sequence>
<keyword evidence="8 11" id="KW-0624">Polysaccharide degradation</keyword>
<keyword evidence="7 11" id="KW-0119">Carbohydrate metabolism</keyword>
<keyword evidence="6 11" id="KW-0378">Hydrolase</keyword>
<protein>
    <recommendedName>
        <fullName evidence="11">Feruloyl esterase C</fullName>
        <ecNumber evidence="11">3.1.1.73</ecNumber>
    </recommendedName>
    <alternativeName>
        <fullName evidence="11">Ferulic acid esterase C</fullName>
    </alternativeName>
</protein>
<dbReference type="Proteomes" id="UP001172155">
    <property type="component" value="Unassembled WGS sequence"/>
</dbReference>
<evidence type="ECO:0000313" key="13">
    <source>
        <dbReference type="Proteomes" id="UP001172155"/>
    </source>
</evidence>
<keyword evidence="3 11" id="KW-0964">Secreted</keyword>
<dbReference type="EMBL" id="JAUKUD010000002">
    <property type="protein sequence ID" value="KAK0751961.1"/>
    <property type="molecule type" value="Genomic_DNA"/>
</dbReference>
<evidence type="ECO:0000256" key="5">
    <source>
        <dbReference type="ARBA" id="ARBA00022729"/>
    </source>
</evidence>
<organism evidence="12 13">
    <name type="scientific">Schizothecium vesticola</name>
    <dbReference type="NCBI Taxonomy" id="314040"/>
    <lineage>
        <taxon>Eukaryota</taxon>
        <taxon>Fungi</taxon>
        <taxon>Dikarya</taxon>
        <taxon>Ascomycota</taxon>
        <taxon>Pezizomycotina</taxon>
        <taxon>Sordariomycetes</taxon>
        <taxon>Sordariomycetidae</taxon>
        <taxon>Sordariales</taxon>
        <taxon>Schizotheciaceae</taxon>
        <taxon>Schizothecium</taxon>
    </lineage>
</organism>
<evidence type="ECO:0000256" key="4">
    <source>
        <dbReference type="ARBA" id="ARBA00022651"/>
    </source>
</evidence>
<evidence type="ECO:0000256" key="2">
    <source>
        <dbReference type="ARBA" id="ARBA00010278"/>
    </source>
</evidence>
<keyword evidence="5 11" id="KW-0732">Signal</keyword>
<dbReference type="Gene3D" id="3.40.50.1820">
    <property type="entry name" value="alpha/beta hydrolase"/>
    <property type="match status" value="1"/>
</dbReference>
<evidence type="ECO:0000256" key="6">
    <source>
        <dbReference type="ARBA" id="ARBA00022801"/>
    </source>
</evidence>
<dbReference type="InterPro" id="IPR010126">
    <property type="entry name" value="Esterase_phb"/>
</dbReference>